<dbReference type="Proteomes" id="UP000556026">
    <property type="component" value="Unassembled WGS sequence"/>
</dbReference>
<dbReference type="Gene3D" id="2.170.130.10">
    <property type="entry name" value="TonB-dependent receptor, plug domain"/>
    <property type="match status" value="1"/>
</dbReference>
<dbReference type="GO" id="GO:0009279">
    <property type="term" value="C:cell outer membrane"/>
    <property type="evidence" value="ECO:0007669"/>
    <property type="project" value="UniProtKB-SubCell"/>
</dbReference>
<evidence type="ECO:0000256" key="1">
    <source>
        <dbReference type="ARBA" id="ARBA00004571"/>
    </source>
</evidence>
<evidence type="ECO:0000256" key="6">
    <source>
        <dbReference type="ARBA" id="ARBA00023136"/>
    </source>
</evidence>
<dbReference type="Pfam" id="PF07715">
    <property type="entry name" value="Plug"/>
    <property type="match status" value="1"/>
</dbReference>
<dbReference type="EMBL" id="BLXX01000022">
    <property type="protein sequence ID" value="GFO61906.1"/>
    <property type="molecule type" value="Genomic_DNA"/>
</dbReference>
<evidence type="ECO:0000256" key="7">
    <source>
        <dbReference type="ARBA" id="ARBA00023237"/>
    </source>
</evidence>
<feature type="chain" id="PRO_5027758079" evidence="10">
    <location>
        <begin position="26"/>
        <end position="677"/>
    </location>
</feature>
<protein>
    <submittedName>
        <fullName evidence="13">Ligand-gated channel</fullName>
    </submittedName>
</protein>
<evidence type="ECO:0000256" key="3">
    <source>
        <dbReference type="ARBA" id="ARBA00022452"/>
    </source>
</evidence>
<dbReference type="RefSeq" id="WP_183356690.1">
    <property type="nucleotide sequence ID" value="NZ_BLXX01000022.1"/>
</dbReference>
<dbReference type="Gene3D" id="2.40.170.20">
    <property type="entry name" value="TonB-dependent receptor, beta-barrel domain"/>
    <property type="match status" value="1"/>
</dbReference>
<proteinExistence type="inferred from homology"/>
<evidence type="ECO:0000256" key="4">
    <source>
        <dbReference type="ARBA" id="ARBA00022692"/>
    </source>
</evidence>
<dbReference type="InterPro" id="IPR037066">
    <property type="entry name" value="Plug_dom_sf"/>
</dbReference>
<dbReference type="InterPro" id="IPR012910">
    <property type="entry name" value="Plug_dom"/>
</dbReference>
<reference evidence="14" key="1">
    <citation type="submission" date="2020-06" db="EMBL/GenBank/DDBJ databases">
        <title>Draft genomic sequence of Geomonas sp. Red330.</title>
        <authorList>
            <person name="Itoh H."/>
            <person name="Zhenxing X."/>
            <person name="Ushijima N."/>
            <person name="Masuda Y."/>
            <person name="Shiratori Y."/>
            <person name="Senoo K."/>
        </authorList>
    </citation>
    <scope>NUCLEOTIDE SEQUENCE [LARGE SCALE GENOMIC DNA]</scope>
    <source>
        <strain evidence="14">Red330</strain>
    </source>
</reference>
<dbReference type="GO" id="GO:0044718">
    <property type="term" value="P:siderophore transmembrane transport"/>
    <property type="evidence" value="ECO:0007669"/>
    <property type="project" value="TreeGrafter"/>
</dbReference>
<keyword evidence="4 8" id="KW-0812">Transmembrane</keyword>
<keyword evidence="7 8" id="KW-0998">Cell outer membrane</keyword>
<dbReference type="SUPFAM" id="SSF56935">
    <property type="entry name" value="Porins"/>
    <property type="match status" value="1"/>
</dbReference>
<keyword evidence="2 8" id="KW-0813">Transport</keyword>
<dbReference type="PANTHER" id="PTHR30069">
    <property type="entry name" value="TONB-DEPENDENT OUTER MEMBRANE RECEPTOR"/>
    <property type="match status" value="1"/>
</dbReference>
<evidence type="ECO:0000313" key="14">
    <source>
        <dbReference type="Proteomes" id="UP000556026"/>
    </source>
</evidence>
<name>A0A6V8MPB7_9BACT</name>
<evidence type="ECO:0000256" key="8">
    <source>
        <dbReference type="PROSITE-ProRule" id="PRU01360"/>
    </source>
</evidence>
<dbReference type="InterPro" id="IPR036942">
    <property type="entry name" value="Beta-barrel_TonB_sf"/>
</dbReference>
<dbReference type="PROSITE" id="PS52016">
    <property type="entry name" value="TONB_DEPENDENT_REC_3"/>
    <property type="match status" value="1"/>
</dbReference>
<feature type="domain" description="TonB-dependent receptor-like beta-barrel" evidence="11">
    <location>
        <begin position="226"/>
        <end position="640"/>
    </location>
</feature>
<dbReference type="PANTHER" id="PTHR30069:SF49">
    <property type="entry name" value="OUTER MEMBRANE PROTEIN C"/>
    <property type="match status" value="1"/>
</dbReference>
<evidence type="ECO:0000256" key="10">
    <source>
        <dbReference type="SAM" id="SignalP"/>
    </source>
</evidence>
<dbReference type="InterPro" id="IPR039426">
    <property type="entry name" value="TonB-dep_rcpt-like"/>
</dbReference>
<keyword evidence="5 9" id="KW-0798">TonB box</keyword>
<dbReference type="GO" id="GO:0015344">
    <property type="term" value="F:siderophore uptake transmembrane transporter activity"/>
    <property type="evidence" value="ECO:0007669"/>
    <property type="project" value="TreeGrafter"/>
</dbReference>
<dbReference type="Pfam" id="PF00593">
    <property type="entry name" value="TonB_dep_Rec_b-barrel"/>
    <property type="match status" value="1"/>
</dbReference>
<sequence length="677" mass="75524">MKSISRYALLLSACGFALYAPEARAESQILDEITVRGQKQSPIEENLSIREVRESPARDLGEALKQVEGVSYVHKGAIANDVVLRGFQRDNINVLVDGVRLHGACPSRMDPPSFHLDFAEVEQVTIVKGPYDLSNPGGLGGMIDAQTKRPGTGWGADLNLMYGSWNSLNAAATGSYATEKYDLLMGYAYKYSDVPESGDGRRLTEIYPASSPNRYRPGSVDSKAYEINTGWLKLGFNPTANARSELSYSYQDADHVLYPYLKMDADYDRTHLLNWSYRIEKVSPLVRELKVQAYWDKVNHLMDDRERASSLTTTRFYSMQTDASTQVYGLKLQGTLAAGPGSLKTGVDYYNRNWDAVNRRAGYFAYRDLAMVPDASVDNLGLFGEYQLPLGDRLRLTGGLRGDLTWVDAEKSNTRVSAGTSRDFTNLSANLQLNYTPVQGLDLFVGIARGTRTPDQQELFLDVPLAAAPTLNSPYWHGNSGLKSTVNHQADLGAKFATDRFYLNASLFYSDLQDYINFYQVPGLFEKSYQNVHATMWGAELGSQVALDYNIFLRGALSYVEGENQTGNRPLSEIPPLKGTLSVRYDDGHLFVEALENLTREQDRVDTGLLEQRTAGWATTDLKAGYSIERFTVIVGVSNLLDKQYFSHLSYARDPFQSGVRVPENGRNIYGSVNYRF</sequence>
<evidence type="ECO:0000313" key="13">
    <source>
        <dbReference type="EMBL" id="GFO61906.1"/>
    </source>
</evidence>
<keyword evidence="3 8" id="KW-1134">Transmembrane beta strand</keyword>
<evidence type="ECO:0000256" key="2">
    <source>
        <dbReference type="ARBA" id="ARBA00022448"/>
    </source>
</evidence>
<organism evidence="13 14">
    <name type="scientific">Geomonas silvestris</name>
    <dbReference type="NCBI Taxonomy" id="2740184"/>
    <lineage>
        <taxon>Bacteria</taxon>
        <taxon>Pseudomonadati</taxon>
        <taxon>Thermodesulfobacteriota</taxon>
        <taxon>Desulfuromonadia</taxon>
        <taxon>Geobacterales</taxon>
        <taxon>Geobacteraceae</taxon>
        <taxon>Geomonas</taxon>
    </lineage>
</organism>
<feature type="domain" description="TonB-dependent receptor plug" evidence="12">
    <location>
        <begin position="48"/>
        <end position="141"/>
    </location>
</feature>
<feature type="signal peptide" evidence="10">
    <location>
        <begin position="1"/>
        <end position="25"/>
    </location>
</feature>
<dbReference type="InterPro" id="IPR000531">
    <property type="entry name" value="Beta-barrel_TonB"/>
</dbReference>
<keyword evidence="10" id="KW-0732">Signal</keyword>
<keyword evidence="14" id="KW-1185">Reference proteome</keyword>
<comment type="subcellular location">
    <subcellularLocation>
        <location evidence="1 8">Cell outer membrane</location>
        <topology evidence="1 8">Multi-pass membrane protein</topology>
    </subcellularLocation>
</comment>
<evidence type="ECO:0000259" key="11">
    <source>
        <dbReference type="Pfam" id="PF00593"/>
    </source>
</evidence>
<comment type="similarity">
    <text evidence="8 9">Belongs to the TonB-dependent receptor family.</text>
</comment>
<comment type="caution">
    <text evidence="13">The sequence shown here is derived from an EMBL/GenBank/DDBJ whole genome shotgun (WGS) entry which is preliminary data.</text>
</comment>
<dbReference type="CDD" id="cd01347">
    <property type="entry name" value="ligand_gated_channel"/>
    <property type="match status" value="1"/>
</dbReference>
<keyword evidence="6 8" id="KW-0472">Membrane</keyword>
<gene>
    <name evidence="13" type="ORF">GMST_42310</name>
</gene>
<evidence type="ECO:0000259" key="12">
    <source>
        <dbReference type="Pfam" id="PF07715"/>
    </source>
</evidence>
<evidence type="ECO:0000256" key="5">
    <source>
        <dbReference type="ARBA" id="ARBA00023077"/>
    </source>
</evidence>
<dbReference type="AlphaFoldDB" id="A0A6V8MPB7"/>
<accession>A0A6V8MPB7</accession>
<evidence type="ECO:0000256" key="9">
    <source>
        <dbReference type="RuleBase" id="RU003357"/>
    </source>
</evidence>